<name>A0A1C3ENS5_9PLAN</name>
<protein>
    <submittedName>
        <fullName evidence="1">Uncharacterized protein</fullName>
    </submittedName>
</protein>
<dbReference type="Proteomes" id="UP000094828">
    <property type="component" value="Unassembled WGS sequence"/>
</dbReference>
<proteinExistence type="predicted"/>
<comment type="caution">
    <text evidence="1">The sequence shown here is derived from an EMBL/GenBank/DDBJ whole genome shotgun (WGS) entry which is preliminary data.</text>
</comment>
<evidence type="ECO:0000313" key="2">
    <source>
        <dbReference type="Proteomes" id="UP000094828"/>
    </source>
</evidence>
<accession>A0A1C3ENS5</accession>
<organism evidence="1 2">
    <name type="scientific">Planctopirus hydrillae</name>
    <dbReference type="NCBI Taxonomy" id="1841610"/>
    <lineage>
        <taxon>Bacteria</taxon>
        <taxon>Pseudomonadati</taxon>
        <taxon>Planctomycetota</taxon>
        <taxon>Planctomycetia</taxon>
        <taxon>Planctomycetales</taxon>
        <taxon>Planctomycetaceae</taxon>
        <taxon>Planctopirus</taxon>
    </lineage>
</organism>
<reference evidence="1 2" key="1">
    <citation type="submission" date="2016-05" db="EMBL/GenBank/DDBJ databases">
        <title>Genomic and physiological characterization of Planctopirus sp. isolated from fresh water lake.</title>
        <authorList>
            <person name="Subhash Y."/>
            <person name="Ramana C."/>
        </authorList>
    </citation>
    <scope>NUCLEOTIDE SEQUENCE [LARGE SCALE GENOMIC DNA]</scope>
    <source>
        <strain evidence="1 2">JC280</strain>
    </source>
</reference>
<keyword evidence="2" id="KW-1185">Reference proteome</keyword>
<evidence type="ECO:0000313" key="1">
    <source>
        <dbReference type="EMBL" id="ODA34891.1"/>
    </source>
</evidence>
<dbReference type="AlphaFoldDB" id="A0A1C3ENS5"/>
<dbReference type="RefSeq" id="WP_068846393.1">
    <property type="nucleotide sequence ID" value="NZ_LYDR01000039.1"/>
</dbReference>
<gene>
    <name evidence="1" type="ORF">A6X21_04385</name>
</gene>
<dbReference type="EMBL" id="LYDR01000039">
    <property type="protein sequence ID" value="ODA34891.1"/>
    <property type="molecule type" value="Genomic_DNA"/>
</dbReference>
<sequence>MSTLHRAQATSAVPPETQNFLLQNNQYRPAAATDFPICVQFIGNSAAFFRFAMSLVERFSLQLR</sequence>